<feature type="compositionally biased region" description="Pro residues" evidence="1">
    <location>
        <begin position="60"/>
        <end position="74"/>
    </location>
</feature>
<evidence type="ECO:0000313" key="3">
    <source>
        <dbReference type="Proteomes" id="UP000314294"/>
    </source>
</evidence>
<dbReference type="AlphaFoldDB" id="A0A4Z2EWW1"/>
<reference evidence="2 3" key="1">
    <citation type="submission" date="2019-03" db="EMBL/GenBank/DDBJ databases">
        <title>First draft genome of Liparis tanakae, snailfish: a comprehensive survey of snailfish specific genes.</title>
        <authorList>
            <person name="Kim W."/>
            <person name="Song I."/>
            <person name="Jeong J.-H."/>
            <person name="Kim D."/>
            <person name="Kim S."/>
            <person name="Ryu S."/>
            <person name="Song J.Y."/>
            <person name="Lee S.K."/>
        </authorList>
    </citation>
    <scope>NUCLEOTIDE SEQUENCE [LARGE SCALE GENOMIC DNA]</scope>
    <source>
        <tissue evidence="2">Muscle</tissue>
    </source>
</reference>
<dbReference type="EMBL" id="SRLO01002255">
    <property type="protein sequence ID" value="TNN33397.1"/>
    <property type="molecule type" value="Genomic_DNA"/>
</dbReference>
<proteinExistence type="predicted"/>
<feature type="region of interest" description="Disordered" evidence="1">
    <location>
        <begin position="29"/>
        <end position="74"/>
    </location>
</feature>
<comment type="caution">
    <text evidence="2">The sequence shown here is derived from an EMBL/GenBank/DDBJ whole genome shotgun (WGS) entry which is preliminary data.</text>
</comment>
<name>A0A4Z2EWW1_9TELE</name>
<dbReference type="Proteomes" id="UP000314294">
    <property type="component" value="Unassembled WGS sequence"/>
</dbReference>
<evidence type="ECO:0000256" key="1">
    <source>
        <dbReference type="SAM" id="MobiDB-lite"/>
    </source>
</evidence>
<organism evidence="2 3">
    <name type="scientific">Liparis tanakae</name>
    <name type="common">Tanaka's snailfish</name>
    <dbReference type="NCBI Taxonomy" id="230148"/>
    <lineage>
        <taxon>Eukaryota</taxon>
        <taxon>Metazoa</taxon>
        <taxon>Chordata</taxon>
        <taxon>Craniata</taxon>
        <taxon>Vertebrata</taxon>
        <taxon>Euteleostomi</taxon>
        <taxon>Actinopterygii</taxon>
        <taxon>Neopterygii</taxon>
        <taxon>Teleostei</taxon>
        <taxon>Neoteleostei</taxon>
        <taxon>Acanthomorphata</taxon>
        <taxon>Eupercaria</taxon>
        <taxon>Perciformes</taxon>
        <taxon>Cottioidei</taxon>
        <taxon>Cottales</taxon>
        <taxon>Liparidae</taxon>
        <taxon>Liparis</taxon>
    </lineage>
</organism>
<gene>
    <name evidence="2" type="ORF">EYF80_056442</name>
</gene>
<evidence type="ECO:0000313" key="2">
    <source>
        <dbReference type="EMBL" id="TNN33397.1"/>
    </source>
</evidence>
<sequence length="107" mass="11656">MPRMADTRQEYGVKAVLMLRPGAQDGAVWAVSRSGSPDRSLAPESSPPGQDPNLNLNPNLNPPNTPQSSIPPPQYDAPLCPSRCRCRVRVRAVNFSTRFAKQVRACA</sequence>
<keyword evidence="3" id="KW-1185">Reference proteome</keyword>
<accession>A0A4Z2EWW1</accession>
<protein>
    <submittedName>
        <fullName evidence="2">Uncharacterized protein</fullName>
    </submittedName>
</protein>